<dbReference type="GO" id="GO:0005886">
    <property type="term" value="C:plasma membrane"/>
    <property type="evidence" value="ECO:0007669"/>
    <property type="project" value="UniProtKB-SubCell"/>
</dbReference>
<evidence type="ECO:0000256" key="3">
    <source>
        <dbReference type="ARBA" id="ARBA00006683"/>
    </source>
</evidence>
<organism evidence="15 16">
    <name type="scientific">Jeotgalibaca porci</name>
    <dbReference type="NCBI Taxonomy" id="1868793"/>
    <lineage>
        <taxon>Bacteria</taxon>
        <taxon>Bacillati</taxon>
        <taxon>Bacillota</taxon>
        <taxon>Bacilli</taxon>
        <taxon>Lactobacillales</taxon>
        <taxon>Carnobacteriaceae</taxon>
        <taxon>Jeotgalibaca</taxon>
    </lineage>
</organism>
<dbReference type="Pfam" id="PF13807">
    <property type="entry name" value="GNVR"/>
    <property type="match status" value="1"/>
</dbReference>
<evidence type="ECO:0000313" key="15">
    <source>
        <dbReference type="EMBL" id="QIK51227.1"/>
    </source>
</evidence>
<evidence type="ECO:0000256" key="4">
    <source>
        <dbReference type="ARBA" id="ARBA00020739"/>
    </source>
</evidence>
<keyword evidence="8 12" id="KW-1133">Transmembrane helix</keyword>
<dbReference type="PANTHER" id="PTHR32309">
    <property type="entry name" value="TYROSINE-PROTEIN KINASE"/>
    <property type="match status" value="1"/>
</dbReference>
<dbReference type="PANTHER" id="PTHR32309:SF13">
    <property type="entry name" value="FERRIC ENTEROBACTIN TRANSPORT PROTEIN FEPE"/>
    <property type="match status" value="1"/>
</dbReference>
<keyword evidence="7" id="KW-0972">Capsule biogenesis/degradation</keyword>
<gene>
    <name evidence="15" type="ORF">G7058_03640</name>
</gene>
<evidence type="ECO:0000313" key="16">
    <source>
        <dbReference type="Proteomes" id="UP000501830"/>
    </source>
</evidence>
<name>A0A6G7WG89_9LACT</name>
<proteinExistence type="inferred from homology"/>
<comment type="function">
    <text evidence="11">Required for CpsD phosphorylation. Involved in the regulation of capsular polysaccharide biosynthesis. May be part of a complex that directs the coordinated polymerization and export to the cell surface of the capsular polysaccharide.</text>
</comment>
<dbReference type="InterPro" id="IPR050445">
    <property type="entry name" value="Bact_polysacc_biosynth/exp"/>
</dbReference>
<dbReference type="InterPro" id="IPR003856">
    <property type="entry name" value="LPS_length_determ_N"/>
</dbReference>
<protein>
    <recommendedName>
        <fullName evidence="4">Capsular polysaccharide biosynthesis protein CpsC</fullName>
    </recommendedName>
</protein>
<feature type="transmembrane region" description="Helical" evidence="12">
    <location>
        <begin position="21"/>
        <end position="40"/>
    </location>
</feature>
<evidence type="ECO:0000256" key="12">
    <source>
        <dbReference type="SAM" id="Phobius"/>
    </source>
</evidence>
<dbReference type="GO" id="GO:0004713">
    <property type="term" value="F:protein tyrosine kinase activity"/>
    <property type="evidence" value="ECO:0007669"/>
    <property type="project" value="TreeGrafter"/>
</dbReference>
<evidence type="ECO:0000256" key="2">
    <source>
        <dbReference type="ARBA" id="ARBA00005132"/>
    </source>
</evidence>
<dbReference type="AlphaFoldDB" id="A0A6G7WG89"/>
<keyword evidence="5" id="KW-1003">Cell membrane</keyword>
<dbReference type="EMBL" id="CP049889">
    <property type="protein sequence ID" value="QIK51227.1"/>
    <property type="molecule type" value="Genomic_DNA"/>
</dbReference>
<keyword evidence="6 12" id="KW-0812">Transmembrane</keyword>
<evidence type="ECO:0000256" key="10">
    <source>
        <dbReference type="ARBA" id="ARBA00023169"/>
    </source>
</evidence>
<feature type="domain" description="Polysaccharide chain length determinant N-terminal" evidence="13">
    <location>
        <begin position="3"/>
        <end position="93"/>
    </location>
</feature>
<keyword evidence="16" id="KW-1185">Reference proteome</keyword>
<dbReference type="Proteomes" id="UP000501830">
    <property type="component" value="Chromosome"/>
</dbReference>
<evidence type="ECO:0000256" key="7">
    <source>
        <dbReference type="ARBA" id="ARBA00022903"/>
    </source>
</evidence>
<evidence type="ECO:0000256" key="5">
    <source>
        <dbReference type="ARBA" id="ARBA00022475"/>
    </source>
</evidence>
<feature type="domain" description="Tyrosine-protein kinase G-rich" evidence="14">
    <location>
        <begin position="149"/>
        <end position="193"/>
    </location>
</feature>
<evidence type="ECO:0000259" key="13">
    <source>
        <dbReference type="Pfam" id="PF02706"/>
    </source>
</evidence>
<accession>A0A6G7WG89</accession>
<keyword evidence="9 12" id="KW-0472">Membrane</keyword>
<dbReference type="KEGG" id="jpo:G7058_03640"/>
<dbReference type="Pfam" id="PF02706">
    <property type="entry name" value="Wzz"/>
    <property type="match status" value="1"/>
</dbReference>
<dbReference type="RefSeq" id="WP_166062278.1">
    <property type="nucleotide sequence ID" value="NZ_CP049889.1"/>
</dbReference>
<sequence>MGEEISLGELFAILKRHIGKIITWSLAGLVLAAAYTFFFVTPQYESTSKIVVNQTQNTSQSITNTDIQTNLNLINTYQSIIKEPIILEDVINSTGSELSLEELRNKISVQTETSSLVFGISINDASPYTASELANATAQSFQTKIGDILEVESVTILSEATPNMKPVSPNTILNLIVGLILGLMIGVGLAFLLEFMDKRVKDTKIIEDLGWTNLGSILEMTMDEVKSTRIDKRVRTPKTSPSLSRRRV</sequence>
<evidence type="ECO:0000256" key="1">
    <source>
        <dbReference type="ARBA" id="ARBA00004651"/>
    </source>
</evidence>
<dbReference type="GeneID" id="94552358"/>
<comment type="similarity">
    <text evidence="3">Belongs to the CpsC/CapA family.</text>
</comment>
<evidence type="ECO:0000256" key="11">
    <source>
        <dbReference type="ARBA" id="ARBA00045736"/>
    </source>
</evidence>
<evidence type="ECO:0000259" key="14">
    <source>
        <dbReference type="Pfam" id="PF13807"/>
    </source>
</evidence>
<evidence type="ECO:0000256" key="9">
    <source>
        <dbReference type="ARBA" id="ARBA00023136"/>
    </source>
</evidence>
<keyword evidence="10" id="KW-0270">Exopolysaccharide synthesis</keyword>
<comment type="subcellular location">
    <subcellularLocation>
        <location evidence="1">Cell membrane</location>
        <topology evidence="1">Multi-pass membrane protein</topology>
    </subcellularLocation>
</comment>
<dbReference type="GO" id="GO:0000271">
    <property type="term" value="P:polysaccharide biosynthetic process"/>
    <property type="evidence" value="ECO:0007669"/>
    <property type="project" value="UniProtKB-KW"/>
</dbReference>
<feature type="transmembrane region" description="Helical" evidence="12">
    <location>
        <begin position="172"/>
        <end position="193"/>
    </location>
</feature>
<dbReference type="InterPro" id="IPR032807">
    <property type="entry name" value="GNVR"/>
</dbReference>
<reference evidence="15 16" key="1">
    <citation type="journal article" date="2017" name="Int. J. Syst. Evol. Microbiol.">
        <title>Jeotgalibaca porci sp. nov. and Jeotgalibaca arthritidis sp. nov., isolated from pigs, and emended description of the genus Jeotgalibaca.</title>
        <authorList>
            <person name="Zamora L."/>
            <person name="Perez-Sancho M."/>
            <person name="Dominguez L."/>
            <person name="Fernandez-Garayzabal J.F."/>
            <person name="Vela A.I."/>
        </authorList>
    </citation>
    <scope>NUCLEOTIDE SEQUENCE [LARGE SCALE GENOMIC DNA]</scope>
    <source>
        <strain evidence="15 16">CCUG 69148</strain>
    </source>
</reference>
<comment type="pathway">
    <text evidence="2">Capsule biogenesis; capsule polysaccharide biosynthesis.</text>
</comment>
<evidence type="ECO:0000256" key="8">
    <source>
        <dbReference type="ARBA" id="ARBA00022989"/>
    </source>
</evidence>
<evidence type="ECO:0000256" key="6">
    <source>
        <dbReference type="ARBA" id="ARBA00022692"/>
    </source>
</evidence>